<keyword evidence="3" id="KW-0411">Iron-sulfur</keyword>
<dbReference type="GO" id="GO:0051536">
    <property type="term" value="F:iron-sulfur cluster binding"/>
    <property type="evidence" value="ECO:0007669"/>
    <property type="project" value="UniProtKB-KW"/>
</dbReference>
<dbReference type="PROSITE" id="PS51379">
    <property type="entry name" value="4FE4S_FER_2"/>
    <property type="match status" value="2"/>
</dbReference>
<reference evidence="5 6" key="1">
    <citation type="submission" date="2018-03" db="EMBL/GenBank/DDBJ databases">
        <title>Genomic Encyclopedia of Archaeal and Bacterial Type Strains, Phase II (KMG-II): from individual species to whole genera.</title>
        <authorList>
            <person name="Goeker M."/>
        </authorList>
    </citation>
    <scope>NUCLEOTIDE SEQUENCE [LARGE SCALE GENOMIC DNA]</scope>
    <source>
        <strain evidence="5 6">DSM 45348</strain>
    </source>
</reference>
<dbReference type="PROSITE" id="PS00198">
    <property type="entry name" value="4FE4S_FER_1"/>
    <property type="match status" value="2"/>
</dbReference>
<feature type="domain" description="4Fe-4S ferredoxin-type" evidence="4">
    <location>
        <begin position="260"/>
        <end position="292"/>
    </location>
</feature>
<organism evidence="5 6">
    <name type="scientific">Pseudosporangium ferrugineum</name>
    <dbReference type="NCBI Taxonomy" id="439699"/>
    <lineage>
        <taxon>Bacteria</taxon>
        <taxon>Bacillati</taxon>
        <taxon>Actinomycetota</taxon>
        <taxon>Actinomycetes</taxon>
        <taxon>Micromonosporales</taxon>
        <taxon>Micromonosporaceae</taxon>
        <taxon>Pseudosporangium</taxon>
    </lineage>
</organism>
<name>A0A2T0RKE7_9ACTN</name>
<evidence type="ECO:0000256" key="3">
    <source>
        <dbReference type="ARBA" id="ARBA00023014"/>
    </source>
</evidence>
<dbReference type="PANTHER" id="PTHR40447">
    <property type="entry name" value="ANAEROBIC SULFITE REDUCTASE SUBUNIT A"/>
    <property type="match status" value="1"/>
</dbReference>
<dbReference type="AlphaFoldDB" id="A0A2T0RKE7"/>
<sequence>MASGTRPRTPPPALLDATALEALVDALRARGFTVMGPTVRDGAVVIAELTSAADLPYGVGVDTDAGRYRLRARDDRAAFGHSAGPQSWKNVLHPPRALVWSADRTPDGSMAGGEPARERRYALLGVRPCDLAAIKVLDRVLTGGRQADPVYTGRRDGNLIIAVECTEPGAVCFCSSMGTGPGTDDGFDLALTELVDGGEHLFVVRAGTGEGAEILAGLPARPADEGIVERAREAVGAAAGRMGRTMRPGSLPDLLAEARGSPHWDDVAARCLTCGNCTMVCPTCFCTTPEDVTDLTGDHAERWRRWDSCFDLDFSYLHGGSVRTSGRARYRQWLTHKLGTWHEQFGSSGCVGCGRCIAWCPAGIDLTREIDALAAAGAG</sequence>
<dbReference type="RefSeq" id="WP_106130147.1">
    <property type="nucleotide sequence ID" value="NZ_PVZG01000019.1"/>
</dbReference>
<feature type="domain" description="4Fe-4S ferredoxin-type" evidence="4">
    <location>
        <begin position="341"/>
        <end position="369"/>
    </location>
</feature>
<evidence type="ECO:0000313" key="5">
    <source>
        <dbReference type="EMBL" id="PRY21607.1"/>
    </source>
</evidence>
<dbReference type="GO" id="GO:0046872">
    <property type="term" value="F:metal ion binding"/>
    <property type="evidence" value="ECO:0007669"/>
    <property type="project" value="UniProtKB-KW"/>
</dbReference>
<dbReference type="PANTHER" id="PTHR40447:SF1">
    <property type="entry name" value="ANAEROBIC SULFITE REDUCTASE SUBUNIT A"/>
    <property type="match status" value="1"/>
</dbReference>
<dbReference type="InterPro" id="IPR017896">
    <property type="entry name" value="4Fe4S_Fe-S-bd"/>
</dbReference>
<keyword evidence="6" id="KW-1185">Reference proteome</keyword>
<comment type="caution">
    <text evidence="5">The sequence shown here is derived from an EMBL/GenBank/DDBJ whole genome shotgun (WGS) entry which is preliminary data.</text>
</comment>
<dbReference type="OrthoDB" id="9795302at2"/>
<dbReference type="InterPro" id="IPR017900">
    <property type="entry name" value="4Fe4S_Fe_S_CS"/>
</dbReference>
<dbReference type="EMBL" id="PVZG01000019">
    <property type="protein sequence ID" value="PRY21607.1"/>
    <property type="molecule type" value="Genomic_DNA"/>
</dbReference>
<evidence type="ECO:0000256" key="2">
    <source>
        <dbReference type="ARBA" id="ARBA00023004"/>
    </source>
</evidence>
<accession>A0A2T0RKE7</accession>
<keyword evidence="2" id="KW-0408">Iron</keyword>
<evidence type="ECO:0000313" key="6">
    <source>
        <dbReference type="Proteomes" id="UP000239209"/>
    </source>
</evidence>
<protein>
    <submittedName>
        <fullName evidence="5">4Fe-4S dicluster protein</fullName>
    </submittedName>
</protein>
<keyword evidence="1" id="KW-0479">Metal-binding</keyword>
<dbReference type="Pfam" id="PF17179">
    <property type="entry name" value="Fer4_22"/>
    <property type="match status" value="1"/>
</dbReference>
<proteinExistence type="predicted"/>
<evidence type="ECO:0000259" key="4">
    <source>
        <dbReference type="PROSITE" id="PS51379"/>
    </source>
</evidence>
<evidence type="ECO:0000256" key="1">
    <source>
        <dbReference type="ARBA" id="ARBA00022723"/>
    </source>
</evidence>
<gene>
    <name evidence="5" type="ORF">CLV70_11928</name>
</gene>
<dbReference type="SUPFAM" id="SSF46548">
    <property type="entry name" value="alpha-helical ferredoxin"/>
    <property type="match status" value="1"/>
</dbReference>
<dbReference type="Proteomes" id="UP000239209">
    <property type="component" value="Unassembled WGS sequence"/>
</dbReference>